<dbReference type="InterPro" id="IPR027417">
    <property type="entry name" value="P-loop_NTPase"/>
</dbReference>
<dbReference type="AlphaFoldDB" id="A0A7V5P0P5"/>
<gene>
    <name evidence="10" type="ORF">ENJ96_07700</name>
</gene>
<dbReference type="GO" id="GO:0005524">
    <property type="term" value="F:ATP binding"/>
    <property type="evidence" value="ECO:0007669"/>
    <property type="project" value="UniProtKB-KW"/>
</dbReference>
<keyword evidence="3" id="KW-0547">Nucleotide-binding</keyword>
<sequence>MQESVILKTLRLARPYWPLLLGALLLSAVASLLSGSVAWLVKPVLDRVFIAKNYHYLKFLPPALIGLYFLRGLVTFFQAYLMRMASLKLSNHLREKMYAKLLRLPLSETSHETMGRMVSRVINDTTMVEPVLADVFKTLTLEGLTIISLVAVAISRRWDLALLSFTVFPLVAVGARQMSKKARRTRHHAQQEIANLTHRVAESLQGLPEIKVYQQEKTLLARFQQELRAYYRYLLKVTKYREGSKLIVDFLTGVGGALVLTYGGFLIVRGVISPGDFFSILTAILMTFTPVRKISRAYTSIHDASAALERIEEVLSYPEEEGGPRKAFAPKKGITLAQVSFKYPHTSEWVLKEINLEIPAGQTVAIVGPSGAGKSTLVSLIPRFYDPTLGKVLLDGIDLREFELGSLRALIGIVSQDIVLFNATVYENIAFGNPKASREEVLAAARLAYAHEFIEQLPQGYDTVLGHKGFNLSGGQRQRLAIARAILKNPPILILDEATSHLDALAEKKVQQALETLMRGRTTVIIAHRLSTVKNADLLVVMDRGQIVDTGKHEEVLARCPLYRELYHSFARERKVIPLKRS</sequence>
<keyword evidence="4 10" id="KW-0067">ATP-binding</keyword>
<accession>A0A7V5P0P5</accession>
<evidence type="ECO:0000256" key="3">
    <source>
        <dbReference type="ARBA" id="ARBA00022741"/>
    </source>
</evidence>
<dbReference type="Gene3D" id="1.20.1560.10">
    <property type="entry name" value="ABC transporter type 1, transmembrane domain"/>
    <property type="match status" value="1"/>
</dbReference>
<proteinExistence type="predicted"/>
<keyword evidence="6 7" id="KW-0472">Membrane</keyword>
<evidence type="ECO:0000259" key="8">
    <source>
        <dbReference type="PROSITE" id="PS50893"/>
    </source>
</evidence>
<dbReference type="EMBL" id="DROK01000227">
    <property type="protein sequence ID" value="HHI97723.1"/>
    <property type="molecule type" value="Genomic_DNA"/>
</dbReference>
<feature type="domain" description="ABC transporter" evidence="8">
    <location>
        <begin position="334"/>
        <end position="569"/>
    </location>
</feature>
<feature type="transmembrane region" description="Helical" evidence="7">
    <location>
        <begin position="160"/>
        <end position="178"/>
    </location>
</feature>
<dbReference type="SMART" id="SM00382">
    <property type="entry name" value="AAA"/>
    <property type="match status" value="1"/>
</dbReference>
<feature type="transmembrane region" description="Helical" evidence="7">
    <location>
        <begin position="135"/>
        <end position="154"/>
    </location>
</feature>
<dbReference type="GO" id="GO:0015421">
    <property type="term" value="F:ABC-type oligopeptide transporter activity"/>
    <property type="evidence" value="ECO:0007669"/>
    <property type="project" value="TreeGrafter"/>
</dbReference>
<organism evidence="10">
    <name type="scientific">Thermodesulfatator atlanticus</name>
    <dbReference type="NCBI Taxonomy" id="501497"/>
    <lineage>
        <taxon>Bacteria</taxon>
        <taxon>Pseudomonadati</taxon>
        <taxon>Thermodesulfobacteriota</taxon>
        <taxon>Thermodesulfobacteria</taxon>
        <taxon>Thermodesulfobacteriales</taxon>
        <taxon>Thermodesulfatatoraceae</taxon>
        <taxon>Thermodesulfatator</taxon>
    </lineage>
</organism>
<dbReference type="PROSITE" id="PS50893">
    <property type="entry name" value="ABC_TRANSPORTER_2"/>
    <property type="match status" value="1"/>
</dbReference>
<dbReference type="Pfam" id="PF00005">
    <property type="entry name" value="ABC_tran"/>
    <property type="match status" value="1"/>
</dbReference>
<dbReference type="PROSITE" id="PS50929">
    <property type="entry name" value="ABC_TM1F"/>
    <property type="match status" value="1"/>
</dbReference>
<evidence type="ECO:0000256" key="2">
    <source>
        <dbReference type="ARBA" id="ARBA00022692"/>
    </source>
</evidence>
<keyword evidence="2 7" id="KW-0812">Transmembrane</keyword>
<comment type="caution">
    <text evidence="10">The sequence shown here is derived from an EMBL/GenBank/DDBJ whole genome shotgun (WGS) entry which is preliminary data.</text>
</comment>
<evidence type="ECO:0000313" key="10">
    <source>
        <dbReference type="EMBL" id="HHI97723.1"/>
    </source>
</evidence>
<dbReference type="InterPro" id="IPR017871">
    <property type="entry name" value="ABC_transporter-like_CS"/>
</dbReference>
<feature type="domain" description="ABC transmembrane type-1" evidence="9">
    <location>
        <begin position="21"/>
        <end position="303"/>
    </location>
</feature>
<reference evidence="10" key="1">
    <citation type="journal article" date="2020" name="mSystems">
        <title>Genome- and Community-Level Interaction Insights into Carbon Utilization and Element Cycling Functions of Hydrothermarchaeota in Hydrothermal Sediment.</title>
        <authorList>
            <person name="Zhou Z."/>
            <person name="Liu Y."/>
            <person name="Xu W."/>
            <person name="Pan J."/>
            <person name="Luo Z.H."/>
            <person name="Li M."/>
        </authorList>
    </citation>
    <scope>NUCLEOTIDE SEQUENCE [LARGE SCALE GENOMIC DNA]</scope>
    <source>
        <strain evidence="10">HyVt-533</strain>
    </source>
</reference>
<dbReference type="InterPro" id="IPR003593">
    <property type="entry name" value="AAA+_ATPase"/>
</dbReference>
<evidence type="ECO:0000256" key="1">
    <source>
        <dbReference type="ARBA" id="ARBA00004651"/>
    </source>
</evidence>
<name>A0A7V5P0P5_9BACT</name>
<dbReference type="GO" id="GO:0016887">
    <property type="term" value="F:ATP hydrolysis activity"/>
    <property type="evidence" value="ECO:0007669"/>
    <property type="project" value="InterPro"/>
</dbReference>
<dbReference type="InterPro" id="IPR036640">
    <property type="entry name" value="ABC1_TM_sf"/>
</dbReference>
<keyword evidence="5 7" id="KW-1133">Transmembrane helix</keyword>
<evidence type="ECO:0000256" key="7">
    <source>
        <dbReference type="SAM" id="Phobius"/>
    </source>
</evidence>
<dbReference type="PANTHER" id="PTHR43394">
    <property type="entry name" value="ATP-DEPENDENT PERMEASE MDL1, MITOCHONDRIAL"/>
    <property type="match status" value="1"/>
</dbReference>
<evidence type="ECO:0000256" key="4">
    <source>
        <dbReference type="ARBA" id="ARBA00022840"/>
    </source>
</evidence>
<dbReference type="InterPro" id="IPR003439">
    <property type="entry name" value="ABC_transporter-like_ATP-bd"/>
</dbReference>
<dbReference type="InterPro" id="IPR039421">
    <property type="entry name" value="Type_1_exporter"/>
</dbReference>
<protein>
    <submittedName>
        <fullName evidence="10">ABC transporter ATP-binding protein</fullName>
    </submittedName>
</protein>
<dbReference type="SUPFAM" id="SSF90123">
    <property type="entry name" value="ABC transporter transmembrane region"/>
    <property type="match status" value="1"/>
</dbReference>
<feature type="transmembrane region" description="Helical" evidence="7">
    <location>
        <begin position="246"/>
        <end position="265"/>
    </location>
</feature>
<dbReference type="Pfam" id="PF00664">
    <property type="entry name" value="ABC_membrane"/>
    <property type="match status" value="1"/>
</dbReference>
<evidence type="ECO:0000256" key="6">
    <source>
        <dbReference type="ARBA" id="ARBA00023136"/>
    </source>
</evidence>
<dbReference type="Gene3D" id="3.40.50.300">
    <property type="entry name" value="P-loop containing nucleotide triphosphate hydrolases"/>
    <property type="match status" value="1"/>
</dbReference>
<comment type="subcellular location">
    <subcellularLocation>
        <location evidence="1">Cell membrane</location>
        <topology evidence="1">Multi-pass membrane protein</topology>
    </subcellularLocation>
</comment>
<dbReference type="CDD" id="cd18552">
    <property type="entry name" value="ABC_6TM_MsbA_like"/>
    <property type="match status" value="1"/>
</dbReference>
<dbReference type="FunFam" id="3.40.50.300:FF:000218">
    <property type="entry name" value="Multidrug ABC transporter ATP-binding protein"/>
    <property type="match status" value="1"/>
</dbReference>
<dbReference type="InterPro" id="IPR011527">
    <property type="entry name" value="ABC1_TM_dom"/>
</dbReference>
<dbReference type="GO" id="GO:0005886">
    <property type="term" value="C:plasma membrane"/>
    <property type="evidence" value="ECO:0007669"/>
    <property type="project" value="UniProtKB-SubCell"/>
</dbReference>
<feature type="transmembrane region" description="Helical" evidence="7">
    <location>
        <begin position="59"/>
        <end position="81"/>
    </location>
</feature>
<evidence type="ECO:0000259" key="9">
    <source>
        <dbReference type="PROSITE" id="PS50929"/>
    </source>
</evidence>
<dbReference type="SUPFAM" id="SSF52540">
    <property type="entry name" value="P-loop containing nucleoside triphosphate hydrolases"/>
    <property type="match status" value="1"/>
</dbReference>
<dbReference type="Proteomes" id="UP000886101">
    <property type="component" value="Unassembled WGS sequence"/>
</dbReference>
<dbReference type="PROSITE" id="PS00211">
    <property type="entry name" value="ABC_TRANSPORTER_1"/>
    <property type="match status" value="1"/>
</dbReference>
<evidence type="ECO:0000256" key="5">
    <source>
        <dbReference type="ARBA" id="ARBA00022989"/>
    </source>
</evidence>
<dbReference type="PANTHER" id="PTHR43394:SF1">
    <property type="entry name" value="ATP-BINDING CASSETTE SUB-FAMILY B MEMBER 10, MITOCHONDRIAL"/>
    <property type="match status" value="1"/>
</dbReference>